<protein>
    <submittedName>
        <fullName evidence="3">Uncharacterized protein</fullName>
    </submittedName>
</protein>
<evidence type="ECO:0000313" key="4">
    <source>
        <dbReference type="Proteomes" id="UP000244336"/>
    </source>
</evidence>
<evidence type="ECO:0000256" key="1">
    <source>
        <dbReference type="SAM" id="MobiDB-lite"/>
    </source>
</evidence>
<evidence type="ECO:0000256" key="2">
    <source>
        <dbReference type="SAM" id="SignalP"/>
    </source>
</evidence>
<feature type="signal peptide" evidence="2">
    <location>
        <begin position="1"/>
        <end position="26"/>
    </location>
</feature>
<dbReference type="Gramene" id="PUZ55902">
    <property type="protein sequence ID" value="PUZ55902"/>
    <property type="gene ID" value="GQ55_5G250300"/>
</dbReference>
<dbReference type="EMBL" id="CM009753">
    <property type="protein sequence ID" value="PUZ55902.1"/>
    <property type="molecule type" value="Genomic_DNA"/>
</dbReference>
<dbReference type="Proteomes" id="UP000244336">
    <property type="component" value="Chromosome 5"/>
</dbReference>
<reference evidence="3 4" key="1">
    <citation type="submission" date="2018-04" db="EMBL/GenBank/DDBJ databases">
        <title>WGS assembly of Panicum hallii var. hallii HAL2.</title>
        <authorList>
            <person name="Lovell J."/>
            <person name="Jenkins J."/>
            <person name="Lowry D."/>
            <person name="Mamidi S."/>
            <person name="Sreedasyam A."/>
            <person name="Weng X."/>
            <person name="Barry K."/>
            <person name="Bonette J."/>
            <person name="Campitelli B."/>
            <person name="Daum C."/>
            <person name="Gordon S."/>
            <person name="Gould B."/>
            <person name="Lipzen A."/>
            <person name="MacQueen A."/>
            <person name="Palacio-Mejia J."/>
            <person name="Plott C."/>
            <person name="Shakirov E."/>
            <person name="Shu S."/>
            <person name="Yoshinaga Y."/>
            <person name="Zane M."/>
            <person name="Rokhsar D."/>
            <person name="Grimwood J."/>
            <person name="Schmutz J."/>
            <person name="Juenger T."/>
        </authorList>
    </citation>
    <scope>NUCLEOTIDE SEQUENCE [LARGE SCALE GENOMIC DNA]</scope>
    <source>
        <strain evidence="4">cv. HAL2</strain>
    </source>
</reference>
<name>A0A2T7DK06_9POAL</name>
<keyword evidence="2" id="KW-0732">Signal</keyword>
<gene>
    <name evidence="3" type="ORF">GQ55_5G250300</name>
</gene>
<proteinExistence type="predicted"/>
<accession>A0A2T7DK06</accession>
<feature type="compositionally biased region" description="Basic residues" evidence="1">
    <location>
        <begin position="194"/>
        <end position="205"/>
    </location>
</feature>
<dbReference type="AlphaFoldDB" id="A0A2T7DK06"/>
<keyword evidence="4" id="KW-1185">Reference proteome</keyword>
<evidence type="ECO:0000313" key="3">
    <source>
        <dbReference type="EMBL" id="PUZ55902.1"/>
    </source>
</evidence>
<feature type="region of interest" description="Disordered" evidence="1">
    <location>
        <begin position="129"/>
        <end position="205"/>
    </location>
</feature>
<feature type="compositionally biased region" description="Basic and acidic residues" evidence="1">
    <location>
        <begin position="137"/>
        <end position="148"/>
    </location>
</feature>
<sequence length="205" mass="23360">MDLGLKHWNWIHCVFGLDWMVVPFLGLPFTDTRVSGGTRCMGVRLYTQYFGQKFSARMSTHMGIEITGSDHVYLSPNKRNRHVGLACLICLLPHGCNLLPTSEPCRLFFSLSTSHLLLLRRRPPLGEGWLPSAGRRRQAEERKSREIRGCGGSPAADLMEPRRARRQRPRGHAYCCCKSGDSGSRVRGGDGGRRLRKHWKHRRPR</sequence>
<organism evidence="3 4">
    <name type="scientific">Panicum hallii var. hallii</name>
    <dbReference type="NCBI Taxonomy" id="1504633"/>
    <lineage>
        <taxon>Eukaryota</taxon>
        <taxon>Viridiplantae</taxon>
        <taxon>Streptophyta</taxon>
        <taxon>Embryophyta</taxon>
        <taxon>Tracheophyta</taxon>
        <taxon>Spermatophyta</taxon>
        <taxon>Magnoliopsida</taxon>
        <taxon>Liliopsida</taxon>
        <taxon>Poales</taxon>
        <taxon>Poaceae</taxon>
        <taxon>PACMAD clade</taxon>
        <taxon>Panicoideae</taxon>
        <taxon>Panicodae</taxon>
        <taxon>Paniceae</taxon>
        <taxon>Panicinae</taxon>
        <taxon>Panicum</taxon>
        <taxon>Panicum sect. Panicum</taxon>
    </lineage>
</organism>
<feature type="chain" id="PRO_5015650627" evidence="2">
    <location>
        <begin position="27"/>
        <end position="205"/>
    </location>
</feature>